<reference evidence="6" key="1">
    <citation type="submission" date="2012-01" db="EMBL/GenBank/DDBJ databases">
        <title>The Genome Sequence of Oreochromis niloticus (Nile Tilapia).</title>
        <authorList>
            <consortium name="Broad Institute Genome Assembly Team"/>
            <consortium name="Broad Institute Sequencing Platform"/>
            <person name="Di Palma F."/>
            <person name="Johnson J."/>
            <person name="Lander E.S."/>
            <person name="Lindblad-Toh K."/>
        </authorList>
    </citation>
    <scope>NUCLEOTIDE SEQUENCE [LARGE SCALE GENOMIC DNA]</scope>
</reference>
<dbReference type="GeneTree" id="ENSGT00510000049239"/>
<evidence type="ECO:0000256" key="1">
    <source>
        <dbReference type="ARBA" id="ARBA00023157"/>
    </source>
</evidence>
<dbReference type="PANTHER" id="PTHR23037">
    <property type="entry name" value="CYTOKINE RECEPTOR"/>
    <property type="match status" value="1"/>
</dbReference>
<dbReference type="InterPro" id="IPR040951">
    <property type="entry name" value="IL2RB_N1"/>
</dbReference>
<dbReference type="Proteomes" id="UP000005207">
    <property type="component" value="Linkage group LG6"/>
</dbReference>
<dbReference type="PANTHER" id="PTHR23037:SF22">
    <property type="entry name" value="CYTOKINE RECEPTOR COMMON SUBUNIT BETA"/>
    <property type="match status" value="1"/>
</dbReference>
<dbReference type="AlphaFoldDB" id="A0A669DRU0"/>
<dbReference type="Pfam" id="PF18707">
    <property type="entry name" value="IL2RB_N1"/>
    <property type="match status" value="1"/>
</dbReference>
<dbReference type="GO" id="GO:0004896">
    <property type="term" value="F:cytokine receptor activity"/>
    <property type="evidence" value="ECO:0007669"/>
    <property type="project" value="InterPro"/>
</dbReference>
<keyword evidence="6" id="KW-1185">Reference proteome</keyword>
<evidence type="ECO:0000256" key="3">
    <source>
        <dbReference type="SAM" id="Phobius"/>
    </source>
</evidence>
<dbReference type="InterPro" id="IPR003531">
    <property type="entry name" value="Hempt_rcpt_S_F1_CS"/>
</dbReference>
<dbReference type="PROSITE" id="PS01355">
    <property type="entry name" value="HEMATOPO_REC_S_F1"/>
    <property type="match status" value="1"/>
</dbReference>
<name>A0A669DRU0_ORENI</name>
<evidence type="ECO:0000313" key="5">
    <source>
        <dbReference type="Ensembl" id="ENSONIP00000063233.1"/>
    </source>
</evidence>
<gene>
    <name evidence="5" type="primary">LOC112841661</name>
</gene>
<keyword evidence="1" id="KW-1015">Disulfide bond</keyword>
<protein>
    <submittedName>
        <fullName evidence="5">Interleukin-2 receptor subunit beta-like</fullName>
    </submittedName>
</protein>
<dbReference type="Ensembl" id="ENSONIT00000080137.1">
    <property type="protein sequence ID" value="ENSONIP00000063233.1"/>
    <property type="gene ID" value="ENSONIG00000035891.1"/>
</dbReference>
<dbReference type="GO" id="GO:0016064">
    <property type="term" value="P:immunoglobulin mediated immune response"/>
    <property type="evidence" value="ECO:0007669"/>
    <property type="project" value="TreeGrafter"/>
</dbReference>
<evidence type="ECO:0000259" key="4">
    <source>
        <dbReference type="Pfam" id="PF18707"/>
    </source>
</evidence>
<sequence length="689" mass="76651">MVSGYQVKLSQQLEADQLQLSQQDDKNQKAVSQYLKQLQSFKSSSHSHESPSQQPLRKKTVDLMERNKKTLSLFILLPVLLLCRSDECPSLPQNLICYTDYNKIITCLWNSKYMSDDTACTIDAHYKSRRISYSASCDLKSVDVSRPALKKCSLIFEIEYTFLSSHVLSLNLNCNQMKSVITSFKPSCHIKVNPPAEPKVYFTSVSWLSQVSEHERISSYSSELQWKKQDQSWSDPAVRKKRGIQCNEEVECKIQPGCKAELEQDLLIRGERYEARVRVRSVKPQPEGAWSDWSPTASWESQIGKIKPTSGNTFVVPVTIVGVVVLLAGLLLSTHKTTRVYIVKKIKGRPIPDPGKSFLREIQSGFTSEYFHSFVKPVEIITVELTSPVDAAVAYKPDEKMVLNKGSYDSTSSSFSNPSYSELCSPPPISSLTAGNLKPCAADTPYGPVGGQGEGKSTEQESDEAREKEKEMLMLLLKGSSNSEPVQVISDYEKTERLDNDRFRLQSLDSGMYKCEEVSEESMEADSINMTDSHDEEPEGEEEKEGGNEQKADFQRLFGSSGGVFGKFIPVCSDYERVEKQQADSPELPSLDSGVSNAGEEQLSQEEGMEDADKSTESTRFLFPPHPSSALPCSLLSFPQLPLNLPGPRLSPALHLQPGHMTQGFALTSAGRSVEPSGDGYMPVKQEEG</sequence>
<keyword evidence="3" id="KW-0812">Transmembrane</keyword>
<feature type="domain" description="Interleukin-2 receptor subunit beta N-terminal" evidence="4">
    <location>
        <begin position="94"/>
        <end position="178"/>
    </location>
</feature>
<feature type="region of interest" description="Disordered" evidence="2">
    <location>
        <begin position="579"/>
        <end position="621"/>
    </location>
</feature>
<feature type="region of interest" description="Disordered" evidence="2">
    <location>
        <begin position="443"/>
        <end position="468"/>
    </location>
</feature>
<feature type="transmembrane region" description="Helical" evidence="3">
    <location>
        <begin position="314"/>
        <end position="332"/>
    </location>
</feature>
<feature type="compositionally biased region" description="Basic and acidic residues" evidence="2">
    <location>
        <begin position="456"/>
        <end position="468"/>
    </location>
</feature>
<keyword evidence="3" id="KW-0472">Membrane</keyword>
<evidence type="ECO:0000256" key="2">
    <source>
        <dbReference type="SAM" id="MobiDB-lite"/>
    </source>
</evidence>
<reference evidence="5" key="2">
    <citation type="submission" date="2025-08" db="UniProtKB">
        <authorList>
            <consortium name="Ensembl"/>
        </authorList>
    </citation>
    <scope>IDENTIFICATION</scope>
</reference>
<proteinExistence type="predicted"/>
<dbReference type="GO" id="GO:0009897">
    <property type="term" value="C:external side of plasma membrane"/>
    <property type="evidence" value="ECO:0007669"/>
    <property type="project" value="TreeGrafter"/>
</dbReference>
<dbReference type="InterPro" id="IPR013783">
    <property type="entry name" value="Ig-like_fold"/>
</dbReference>
<feature type="region of interest" description="Disordered" evidence="2">
    <location>
        <begin position="670"/>
        <end position="689"/>
    </location>
</feature>
<dbReference type="Gene3D" id="2.60.40.10">
    <property type="entry name" value="Immunoglobulins"/>
    <property type="match status" value="2"/>
</dbReference>
<dbReference type="InParanoid" id="A0A669DRU0"/>
<feature type="compositionally biased region" description="Acidic residues" evidence="2">
    <location>
        <begin position="534"/>
        <end position="544"/>
    </location>
</feature>
<accession>A0A669DRU0</accession>
<organism evidence="5 6">
    <name type="scientific">Oreochromis niloticus</name>
    <name type="common">Nile tilapia</name>
    <name type="synonym">Tilapia nilotica</name>
    <dbReference type="NCBI Taxonomy" id="8128"/>
    <lineage>
        <taxon>Eukaryota</taxon>
        <taxon>Metazoa</taxon>
        <taxon>Chordata</taxon>
        <taxon>Craniata</taxon>
        <taxon>Vertebrata</taxon>
        <taxon>Euteleostomi</taxon>
        <taxon>Actinopterygii</taxon>
        <taxon>Neopterygii</taxon>
        <taxon>Teleostei</taxon>
        <taxon>Neoteleostei</taxon>
        <taxon>Acanthomorphata</taxon>
        <taxon>Ovalentaria</taxon>
        <taxon>Cichlomorphae</taxon>
        <taxon>Cichliformes</taxon>
        <taxon>Cichlidae</taxon>
        <taxon>African cichlids</taxon>
        <taxon>Pseudocrenilabrinae</taxon>
        <taxon>Oreochromini</taxon>
        <taxon>Oreochromis</taxon>
    </lineage>
</organism>
<evidence type="ECO:0000313" key="6">
    <source>
        <dbReference type="Proteomes" id="UP000005207"/>
    </source>
</evidence>
<keyword evidence="3" id="KW-1133">Transmembrane helix</keyword>
<feature type="region of interest" description="Disordered" evidence="2">
    <location>
        <begin position="516"/>
        <end position="549"/>
    </location>
</feature>
<reference evidence="5" key="3">
    <citation type="submission" date="2025-09" db="UniProtKB">
        <authorList>
            <consortium name="Ensembl"/>
        </authorList>
    </citation>
    <scope>IDENTIFICATION</scope>
</reference>